<dbReference type="Pfam" id="PF02452">
    <property type="entry name" value="PemK_toxin"/>
    <property type="match status" value="1"/>
</dbReference>
<dbReference type="RefSeq" id="WP_057904916.1">
    <property type="nucleotide sequence ID" value="NZ_AZDA01000090.1"/>
</dbReference>
<evidence type="ECO:0008006" key="5">
    <source>
        <dbReference type="Google" id="ProtNLM"/>
    </source>
</evidence>
<dbReference type="Gene3D" id="2.30.30.110">
    <property type="match status" value="1"/>
</dbReference>
<sequence length="119" mass="13492">MNSKYPLSFEQQEIVWADFQPSTENELRGRHPAVVLSTKGYALITGLVAVSPITHATNNHFKSLFVPIEKNNKINGFVNPLQFHTFSIKDRQIESAGSHLDDHTFAQVIRIHRQLLNLA</sequence>
<dbReference type="GO" id="GO:0003677">
    <property type="term" value="F:DNA binding"/>
    <property type="evidence" value="ECO:0007669"/>
    <property type="project" value="InterPro"/>
</dbReference>
<dbReference type="InterPro" id="IPR003477">
    <property type="entry name" value="PemK-like"/>
</dbReference>
<accession>A0A0R1GKP9</accession>
<protein>
    <recommendedName>
        <fullName evidence="5">Type II toxin-antitoxin system PemK/MazF family toxin</fullName>
    </recommendedName>
</protein>
<dbReference type="EMBL" id="AZDA01000090">
    <property type="protein sequence ID" value="KRK34655.1"/>
    <property type="molecule type" value="Genomic_DNA"/>
</dbReference>
<reference evidence="3 4" key="1">
    <citation type="journal article" date="2015" name="Genome Announc.">
        <title>Expanding the biotechnology potential of lactobacilli through comparative genomics of 213 strains and associated genera.</title>
        <authorList>
            <person name="Sun Z."/>
            <person name="Harris H.M."/>
            <person name="McCann A."/>
            <person name="Guo C."/>
            <person name="Argimon S."/>
            <person name="Zhang W."/>
            <person name="Yang X."/>
            <person name="Jeffery I.B."/>
            <person name="Cooney J.C."/>
            <person name="Kagawa T.F."/>
            <person name="Liu W."/>
            <person name="Song Y."/>
            <person name="Salvetti E."/>
            <person name="Wrobel A."/>
            <person name="Rasinkangas P."/>
            <person name="Parkhill J."/>
            <person name="Rea M.C."/>
            <person name="O'Sullivan O."/>
            <person name="Ritari J."/>
            <person name="Douillard F.P."/>
            <person name="Paul Ross R."/>
            <person name="Yang R."/>
            <person name="Briner A.E."/>
            <person name="Felis G.E."/>
            <person name="de Vos W.M."/>
            <person name="Barrangou R."/>
            <person name="Klaenhammer T.R."/>
            <person name="Caufield P.W."/>
            <person name="Cui Y."/>
            <person name="Zhang H."/>
            <person name="O'Toole P.W."/>
        </authorList>
    </citation>
    <scope>NUCLEOTIDE SEQUENCE [LARGE SCALE GENOMIC DNA]</scope>
    <source>
        <strain evidence="3 4">DSM 20003</strain>
    </source>
</reference>
<dbReference type="Proteomes" id="UP000051461">
    <property type="component" value="Unassembled WGS sequence"/>
</dbReference>
<dbReference type="SUPFAM" id="SSF50118">
    <property type="entry name" value="Cell growth inhibitor/plasmid maintenance toxic component"/>
    <property type="match status" value="1"/>
</dbReference>
<proteinExistence type="inferred from homology"/>
<dbReference type="AlphaFoldDB" id="A0A0R1GKP9"/>
<gene>
    <name evidence="3" type="ORF">FC07_GL000407</name>
</gene>
<keyword evidence="4" id="KW-1185">Reference proteome</keyword>
<name>A0A0R1GKP9_9LACO</name>
<dbReference type="PATRIC" id="fig|1423726.3.peg.423"/>
<dbReference type="InterPro" id="IPR011067">
    <property type="entry name" value="Plasmid_toxin/cell-grow_inhib"/>
</dbReference>
<comment type="similarity">
    <text evidence="1">Belongs to the PemK/MazF family.</text>
</comment>
<organism evidence="3 4">
    <name type="scientific">Loigolactobacillus bifermentans DSM 20003</name>
    <dbReference type="NCBI Taxonomy" id="1423726"/>
    <lineage>
        <taxon>Bacteria</taxon>
        <taxon>Bacillati</taxon>
        <taxon>Bacillota</taxon>
        <taxon>Bacilli</taxon>
        <taxon>Lactobacillales</taxon>
        <taxon>Lactobacillaceae</taxon>
        <taxon>Loigolactobacillus</taxon>
    </lineage>
</organism>
<evidence type="ECO:0000313" key="4">
    <source>
        <dbReference type="Proteomes" id="UP000051461"/>
    </source>
</evidence>
<comment type="caution">
    <text evidence="3">The sequence shown here is derived from an EMBL/GenBank/DDBJ whole genome shotgun (WGS) entry which is preliminary data.</text>
</comment>
<evidence type="ECO:0000313" key="3">
    <source>
        <dbReference type="EMBL" id="KRK34655.1"/>
    </source>
</evidence>
<dbReference type="STRING" id="1423726.FC07_GL000407"/>
<evidence type="ECO:0000256" key="1">
    <source>
        <dbReference type="ARBA" id="ARBA00007521"/>
    </source>
</evidence>
<evidence type="ECO:0000256" key="2">
    <source>
        <dbReference type="ARBA" id="ARBA00022649"/>
    </source>
</evidence>
<keyword evidence="2" id="KW-1277">Toxin-antitoxin system</keyword>